<evidence type="ECO:0000256" key="15">
    <source>
        <dbReference type="SAM" id="MobiDB-lite"/>
    </source>
</evidence>
<dbReference type="PROSITE" id="PS50993">
    <property type="entry name" value="NIDOGEN_G2"/>
    <property type="match status" value="1"/>
</dbReference>
<reference evidence="19 20" key="1">
    <citation type="submission" date="2020-03" db="EMBL/GenBank/DDBJ databases">
        <title>Dissostichus mawsoni Genome sequencing and assembly.</title>
        <authorList>
            <person name="Park H."/>
        </authorList>
    </citation>
    <scope>NUCLEOTIDE SEQUENCE [LARGE SCALE GENOMIC DNA]</scope>
    <source>
        <strain evidence="19">DM0001</strain>
        <tissue evidence="19">Muscle</tissue>
    </source>
</reference>
<dbReference type="Pfam" id="PF12662">
    <property type="entry name" value="cEGF"/>
    <property type="match status" value="1"/>
</dbReference>
<dbReference type="SMART" id="SM00209">
    <property type="entry name" value="TSP1"/>
    <property type="match status" value="1"/>
</dbReference>
<keyword evidence="4" id="KW-0964">Secreted</keyword>
<feature type="domain" description="Ig-like" evidence="17">
    <location>
        <begin position="1163"/>
        <end position="1259"/>
    </location>
</feature>
<dbReference type="Pfam" id="PF07645">
    <property type="entry name" value="EGF_CA"/>
    <property type="match status" value="6"/>
</dbReference>
<dbReference type="FunFam" id="2.60.40.10:FF:000186">
    <property type="entry name" value="Hemicentin 1"/>
    <property type="match status" value="4"/>
</dbReference>
<dbReference type="GO" id="GO:0005886">
    <property type="term" value="C:plasma membrane"/>
    <property type="evidence" value="ECO:0007669"/>
    <property type="project" value="UniProtKB-SubCell"/>
</dbReference>
<evidence type="ECO:0000259" key="18">
    <source>
        <dbReference type="PROSITE" id="PS50993"/>
    </source>
</evidence>
<organism evidence="19 20">
    <name type="scientific">Dissostichus mawsoni</name>
    <name type="common">Antarctic cod</name>
    <dbReference type="NCBI Taxonomy" id="36200"/>
    <lineage>
        <taxon>Eukaryota</taxon>
        <taxon>Metazoa</taxon>
        <taxon>Chordata</taxon>
        <taxon>Craniata</taxon>
        <taxon>Vertebrata</taxon>
        <taxon>Euteleostomi</taxon>
        <taxon>Actinopterygii</taxon>
        <taxon>Neopterygii</taxon>
        <taxon>Teleostei</taxon>
        <taxon>Neoteleostei</taxon>
        <taxon>Acanthomorphata</taxon>
        <taxon>Eupercaria</taxon>
        <taxon>Perciformes</taxon>
        <taxon>Notothenioidei</taxon>
        <taxon>Nototheniidae</taxon>
        <taxon>Dissostichus</taxon>
    </lineage>
</organism>
<dbReference type="InterPro" id="IPR050958">
    <property type="entry name" value="Cell_Adh-Cytoskel_Orgn"/>
</dbReference>
<dbReference type="PROSITE" id="PS50092">
    <property type="entry name" value="TSP1"/>
    <property type="match status" value="1"/>
</dbReference>
<dbReference type="InterPro" id="IPR000884">
    <property type="entry name" value="TSP1_rpt"/>
</dbReference>
<dbReference type="InterPro" id="IPR009017">
    <property type="entry name" value="GFP"/>
</dbReference>
<feature type="domain" description="Ig-like" evidence="17">
    <location>
        <begin position="2068"/>
        <end position="2153"/>
    </location>
</feature>
<dbReference type="SMART" id="SM00406">
    <property type="entry name" value="IGv"/>
    <property type="match status" value="7"/>
</dbReference>
<feature type="domain" description="Ig-like" evidence="17">
    <location>
        <begin position="2158"/>
        <end position="2244"/>
    </location>
</feature>
<dbReference type="FunFam" id="2.60.40.10:FF:000032">
    <property type="entry name" value="palladin isoform X1"/>
    <property type="match status" value="3"/>
</dbReference>
<evidence type="ECO:0000256" key="4">
    <source>
        <dbReference type="ARBA" id="ARBA00022525"/>
    </source>
</evidence>
<dbReference type="InterPro" id="IPR018097">
    <property type="entry name" value="EGF_Ca-bd_CS"/>
</dbReference>
<evidence type="ECO:0000259" key="17">
    <source>
        <dbReference type="PROSITE" id="PS50835"/>
    </source>
</evidence>
<dbReference type="InterPro" id="IPR036383">
    <property type="entry name" value="TSP1_rpt_sf"/>
</dbReference>
<dbReference type="InterPro" id="IPR000152">
    <property type="entry name" value="EGF-type_Asp/Asn_hydroxyl_site"/>
</dbReference>
<dbReference type="Gene3D" id="2.60.40.10">
    <property type="entry name" value="Immunoglobulins"/>
    <property type="match status" value="25"/>
</dbReference>
<evidence type="ECO:0000256" key="6">
    <source>
        <dbReference type="ARBA" id="ARBA00022536"/>
    </source>
</evidence>
<feature type="domain" description="Ig-like" evidence="17">
    <location>
        <begin position="1693"/>
        <end position="1778"/>
    </location>
</feature>
<dbReference type="FunFam" id="2.10.25.10:FF:000210">
    <property type="entry name" value="Hemicentin 1"/>
    <property type="match status" value="1"/>
</dbReference>
<feature type="domain" description="Ig-like" evidence="17">
    <location>
        <begin position="1447"/>
        <end position="1535"/>
    </location>
</feature>
<feature type="domain" description="Ig-like" evidence="17">
    <location>
        <begin position="872"/>
        <end position="961"/>
    </location>
</feature>
<dbReference type="SMART" id="SM00409">
    <property type="entry name" value="IG"/>
    <property type="match status" value="25"/>
</dbReference>
<feature type="region of interest" description="Disordered" evidence="15">
    <location>
        <begin position="1061"/>
        <end position="1082"/>
    </location>
</feature>
<name>A0A7J5YQ08_DISMA</name>
<evidence type="ECO:0000256" key="12">
    <source>
        <dbReference type="ARBA" id="ARBA00023180"/>
    </source>
</evidence>
<evidence type="ECO:0000256" key="5">
    <source>
        <dbReference type="ARBA" id="ARBA00022530"/>
    </source>
</evidence>
<feature type="domain" description="EGF-like" evidence="16">
    <location>
        <begin position="2720"/>
        <end position="2759"/>
    </location>
</feature>
<dbReference type="GO" id="GO:0030424">
    <property type="term" value="C:axon"/>
    <property type="evidence" value="ECO:0007669"/>
    <property type="project" value="TreeGrafter"/>
</dbReference>
<dbReference type="GO" id="GO:0007156">
    <property type="term" value="P:homophilic cell adhesion via plasma membrane adhesion molecules"/>
    <property type="evidence" value="ECO:0007669"/>
    <property type="project" value="TreeGrafter"/>
</dbReference>
<evidence type="ECO:0000313" key="19">
    <source>
        <dbReference type="EMBL" id="KAF3851041.1"/>
    </source>
</evidence>
<feature type="domain" description="EGF-like" evidence="16">
    <location>
        <begin position="2885"/>
        <end position="2920"/>
    </location>
</feature>
<evidence type="ECO:0000256" key="8">
    <source>
        <dbReference type="ARBA" id="ARBA00022737"/>
    </source>
</evidence>
<dbReference type="CDD" id="cd00054">
    <property type="entry name" value="EGF_CA"/>
    <property type="match status" value="8"/>
</dbReference>
<feature type="domain" description="Ig-like" evidence="17">
    <location>
        <begin position="1264"/>
        <end position="1352"/>
    </location>
</feature>
<dbReference type="FunFam" id="2.10.25.10:FF:000010">
    <property type="entry name" value="Pro-epidermal growth factor"/>
    <property type="match status" value="1"/>
</dbReference>
<keyword evidence="12" id="KW-0325">Glycoprotein</keyword>
<dbReference type="SMART" id="SM00408">
    <property type="entry name" value="IGc2"/>
    <property type="match status" value="25"/>
</dbReference>
<dbReference type="InterPro" id="IPR026823">
    <property type="entry name" value="cEGF"/>
</dbReference>
<dbReference type="SUPFAM" id="SSF82895">
    <property type="entry name" value="TSP-1 type 1 repeat"/>
    <property type="match status" value="1"/>
</dbReference>
<dbReference type="GO" id="GO:0005509">
    <property type="term" value="F:calcium ion binding"/>
    <property type="evidence" value="ECO:0007669"/>
    <property type="project" value="InterPro"/>
</dbReference>
<dbReference type="InterPro" id="IPR003598">
    <property type="entry name" value="Ig_sub2"/>
</dbReference>
<feature type="domain" description="Ig-like" evidence="17">
    <location>
        <begin position="763"/>
        <end position="868"/>
    </location>
</feature>
<gene>
    <name evidence="19" type="ORF">F7725_012813</name>
</gene>
<feature type="disulfide bond" evidence="14">
    <location>
        <begin position="2724"/>
        <end position="2734"/>
    </location>
</feature>
<feature type="domain" description="EGF-like" evidence="16">
    <location>
        <begin position="2803"/>
        <end position="2842"/>
    </location>
</feature>
<keyword evidence="20" id="KW-1185">Reference proteome</keyword>
<dbReference type="InterPro" id="IPR036179">
    <property type="entry name" value="Ig-like_dom_sf"/>
</dbReference>
<keyword evidence="8" id="KW-0677">Repeat</keyword>
<dbReference type="FunFam" id="2.10.25.10:FF:000005">
    <property type="entry name" value="Fibrillin 2"/>
    <property type="match status" value="1"/>
</dbReference>
<feature type="domain" description="Ig-like" evidence="17">
    <location>
        <begin position="2355"/>
        <end position="2421"/>
    </location>
</feature>
<feature type="domain" description="Ig-like" evidence="17">
    <location>
        <begin position="1610"/>
        <end position="1686"/>
    </location>
</feature>
<feature type="domain" description="Ig-like" evidence="17">
    <location>
        <begin position="646"/>
        <end position="758"/>
    </location>
</feature>
<dbReference type="SMART" id="SM00682">
    <property type="entry name" value="G2F"/>
    <property type="match status" value="1"/>
</dbReference>
<evidence type="ECO:0008006" key="21">
    <source>
        <dbReference type="Google" id="ProtNLM"/>
    </source>
</evidence>
<feature type="domain" description="Ig-like" evidence="17">
    <location>
        <begin position="1369"/>
        <end position="1442"/>
    </location>
</feature>
<dbReference type="Pfam" id="PF07474">
    <property type="entry name" value="G2F"/>
    <property type="match status" value="1"/>
</dbReference>
<dbReference type="FunFam" id="2.60.40.10:FF:000503">
    <property type="entry name" value="Hemicentin 1"/>
    <property type="match status" value="1"/>
</dbReference>
<keyword evidence="6 14" id="KW-0245">EGF-like domain</keyword>
<keyword evidence="11 14" id="KW-1015">Disulfide bond</keyword>
<feature type="domain" description="Ig-like" evidence="17">
    <location>
        <begin position="968"/>
        <end position="1055"/>
    </location>
</feature>
<feature type="domain" description="Ig-like" evidence="17">
    <location>
        <begin position="274"/>
        <end position="361"/>
    </location>
</feature>
<dbReference type="InterPro" id="IPR013106">
    <property type="entry name" value="Ig_V-set"/>
</dbReference>
<keyword evidence="10" id="KW-0472">Membrane</keyword>
<keyword evidence="5" id="KW-0272">Extracellular matrix</keyword>
<dbReference type="Gene3D" id="2.40.155.10">
    <property type="entry name" value="Green fluorescent protein"/>
    <property type="match status" value="1"/>
</dbReference>
<dbReference type="FunFam" id="2.60.40.10:FF:000328">
    <property type="entry name" value="CLUMA_CG000981, isoform A"/>
    <property type="match status" value="1"/>
</dbReference>
<dbReference type="GO" id="GO:0043025">
    <property type="term" value="C:neuronal cell body"/>
    <property type="evidence" value="ECO:0007669"/>
    <property type="project" value="TreeGrafter"/>
</dbReference>
<dbReference type="FunFam" id="2.10.25.10:FF:000352">
    <property type="entry name" value="Hemicentin 1"/>
    <property type="match status" value="1"/>
</dbReference>
<dbReference type="FunFam" id="2.20.100.10:FF:000001">
    <property type="entry name" value="semaphorin-5A isoform X1"/>
    <property type="match status" value="1"/>
</dbReference>
<dbReference type="PROSITE" id="PS01187">
    <property type="entry name" value="EGF_CA"/>
    <property type="match status" value="4"/>
</dbReference>
<comment type="caution">
    <text evidence="19">The sequence shown here is derived from an EMBL/GenBank/DDBJ whole genome shotgun (WGS) entry which is preliminary data.</text>
</comment>
<dbReference type="InterPro" id="IPR001881">
    <property type="entry name" value="EGF-like_Ca-bd_dom"/>
</dbReference>
<proteinExistence type="predicted"/>
<dbReference type="InterPro" id="IPR000742">
    <property type="entry name" value="EGF"/>
</dbReference>
<evidence type="ECO:0000256" key="1">
    <source>
        <dbReference type="ARBA" id="ARBA00004236"/>
    </source>
</evidence>
<dbReference type="InterPro" id="IPR003599">
    <property type="entry name" value="Ig_sub"/>
</dbReference>
<dbReference type="InterPro" id="IPR013098">
    <property type="entry name" value="Ig_I-set"/>
</dbReference>
<protein>
    <recommendedName>
        <fullName evidence="21">Hemicentin-2</fullName>
    </recommendedName>
</protein>
<dbReference type="PANTHER" id="PTHR45080:SF28">
    <property type="entry name" value="HEMICENTIN-2"/>
    <property type="match status" value="1"/>
</dbReference>
<dbReference type="Pfam" id="PF13927">
    <property type="entry name" value="Ig_3"/>
    <property type="match status" value="9"/>
</dbReference>
<feature type="domain" description="Ig-like" evidence="17">
    <location>
        <begin position="1540"/>
        <end position="1579"/>
    </location>
</feature>
<dbReference type="CDD" id="cd00096">
    <property type="entry name" value="Ig"/>
    <property type="match status" value="5"/>
</dbReference>
<dbReference type="GO" id="GO:0050808">
    <property type="term" value="P:synapse organization"/>
    <property type="evidence" value="ECO:0007669"/>
    <property type="project" value="TreeGrafter"/>
</dbReference>
<dbReference type="PROSITE" id="PS50835">
    <property type="entry name" value="IG_LIKE"/>
    <property type="match status" value="25"/>
</dbReference>
<evidence type="ECO:0000256" key="2">
    <source>
        <dbReference type="ARBA" id="ARBA00004498"/>
    </source>
</evidence>
<dbReference type="SUPFAM" id="SSF48726">
    <property type="entry name" value="Immunoglobulin"/>
    <property type="match status" value="24"/>
</dbReference>
<evidence type="ECO:0000256" key="7">
    <source>
        <dbReference type="ARBA" id="ARBA00022729"/>
    </source>
</evidence>
<dbReference type="GO" id="GO:0008046">
    <property type="term" value="F:axon guidance receptor activity"/>
    <property type="evidence" value="ECO:0007669"/>
    <property type="project" value="TreeGrafter"/>
</dbReference>
<evidence type="ECO:0000256" key="13">
    <source>
        <dbReference type="ARBA" id="ARBA00023319"/>
    </source>
</evidence>
<feature type="domain" description="Ig-like" evidence="17">
    <location>
        <begin position="104"/>
        <end position="181"/>
    </location>
</feature>
<dbReference type="PANTHER" id="PTHR45080">
    <property type="entry name" value="CONTACTIN 5"/>
    <property type="match status" value="1"/>
</dbReference>
<keyword evidence="9" id="KW-0106">Calcium</keyword>
<dbReference type="Gene3D" id="2.10.25.10">
    <property type="entry name" value="Laminin"/>
    <property type="match status" value="8"/>
</dbReference>
<evidence type="ECO:0000256" key="10">
    <source>
        <dbReference type="ARBA" id="ARBA00023136"/>
    </source>
</evidence>
<evidence type="ECO:0000256" key="14">
    <source>
        <dbReference type="PROSITE-ProRule" id="PRU00076"/>
    </source>
</evidence>
<dbReference type="PROSITE" id="PS01186">
    <property type="entry name" value="EGF_2"/>
    <property type="match status" value="2"/>
</dbReference>
<feature type="domain" description="Ig-like" evidence="17">
    <location>
        <begin position="1979"/>
        <end position="2064"/>
    </location>
</feature>
<feature type="domain" description="Ig-like" evidence="17">
    <location>
        <begin position="552"/>
        <end position="641"/>
    </location>
</feature>
<comment type="caution">
    <text evidence="14">Lacks conserved residue(s) required for the propagation of feature annotation.</text>
</comment>
<dbReference type="Pfam" id="PF00090">
    <property type="entry name" value="TSP_1"/>
    <property type="match status" value="1"/>
</dbReference>
<accession>A0A7J5YQ08</accession>
<feature type="domain" description="Ig-like" evidence="17">
    <location>
        <begin position="13"/>
        <end position="99"/>
    </location>
</feature>
<sequence length="3208" mass="347265">MNITVSLEVQIPPEINAGPYHYIANEGVAITLSCEANGFPKPNIVWSKGRQSLPRGRSSLQSDPDGYLQILYPSSEDAGIYICTATSPVGYASREIQLSVNSMPKIVGVSDHDDLVKMAAEVGAEVVLPCEAQGSPSPLVTWSRNGHPIPPVTAGITDVRLIDSKLYTCTAENPAGNVSLSYNLHIQSKPRIQPAPSLLKALLGQRVILPCVVQGEPRPEVSWLHNGLPVGVKNTMPLRIEKVSLADQGTYQCVARNSAGQEILEIKLEVLEAPSFAEPGDAIMEKVANGKVIIPCPAKGSPHPKVRWFKNGLEIHTEQSELSVARDGALVISTVSASHSGDFKCVATNEAGSVERKTRLKVNVPPEIQDDGQPLNLTVTLKQPLTLSCDAFGIPSPTITWTKDGHSVDSPGVYLQNGNRLLRIYRVQSEHAGRFCCTAQNSAGEARREYHIVVQAPPVISGTSRLQELTVVLDQEVEFQCRVSGQPPPRVEWSRDGEVLSRDGDPHVEFLEDGQVLKVKSVRLRDQGLYQCLASNNAGTQMRQFRLTVQAPPTIKGPSETSEVSVVLGFPKVLPCDVEGSPTPSITWLKDNQPIVSSPQATYTQGGQALRLGSARGDSTGLYTCRATNPAGTSTKHYSLRVLVPPQIEGDSTSLKFGRQEEKVRINGSLILSCLTKGFPEPKVNWFKDGQVGVMPTSSASLKTPTCAYNLLTGNLHAGIKESGYTLQIENAMLSHEGQYTCVVTNSAGEDKRDFHVTIQVPPIFHRVANREAAWGLGHEGDDNEDMVEKKEVVLGHTISLTCESNAIPPPKLSWYKDGQKLTSADGVVLLPGGQVLQITRVQKEDAGKYTCLAVNEAGEDRMHFELEILVPPVIMGASEEFMEEMGAVVNTSVVLHCDVTGHPAPVISWLRDGQPLHADSQHHISEDGSKLQLLSVQVSDMAGYLCLAENKVGTVEKLFSLRVQVPPRIIGLKEEDVSVIEGHMVSLLCDVQSYPAPEITWTRDGQVLQFSTGIRILPGGQMLQLPRARLEDAGQYVCTATNSAGQDQKSILLSVYGEQHTHGDPSAHPAIPEAPQDAESDSIPWQVGSSVTLRCEAHGVPAPEVTWYKNGLQLAAGNGLKMDPQQLEIIGVQIADGGTYTCRVSNVAGQVDRTFRLNVHVPPVLDGPLSESLNYTLGSHVSLLCEASGVPVPSITWLKDGTPIGMKGGNDRESSLQWQWSVRGNRLELGPLTLSHAGTYTCVAKNGGGHTQKDYTLTVQVTPTILDFEHPSDVSAPMGEELTLECRATGIPTPHLSWLKDGVTLEGSDARHISVTPDGSTLTLLRLSPEDSGTYTCLAVSPAGQESKIYTLFSHHPSLVRALCPERCRSHRTVFVRQQENPPPQISWLKNGRPLLLSPRTRLLSADSVLRISPVQLSDSGLYTCVARSRAGLAELSYDVQVQVPPGVDHVEPVEPVTVVQGSLVTLTCEARGVPPPTLTWMKDGQPLSLHRNLLLDGQETRLQLPDVAPADAGLYSCVASNQAGSSTKSFNLTVHEPPKITSSSSPEELTIAVDSPLELECSAVGAPPPTLSWLKDGLPLEGRLYTCLASSSAGEDGKNHWVQVQVPPTLVGSGDVRTLTVPVNGHLTLECLANSDPAPEIEWYKDAAKLQLGSRIQRLAGGQYLEIQEVRPEDSGHYSCVVTNIAGSTIPPVIKKSSSEVTAHVGQDAVLPCEVEGDSSATVMWRKDGFPITKDNNKYTVLSEGSLRVHGVQLSDAGRYYCTVSNQAGSDHRGLDLRVFVGPSISSGPFNVTVTEGVRAVLSCETTGTPPPEVSWKRNGTPLDISQQPGAYRLLSSGSLVLLTPTTEDEGYFECTAVNDVGEERKVIEVILRVPPSIEDDVTTVTAVKMSPYKDVLSPLSPGPRVEPNWVPEEEVIGSFGDYFCCAEPCWQYTCSARNPAGVAHKHITLSVQGRLSDRLHVAVKISVGAHMVKHPPEIRPMAEEVQVVLHHGTVLPCEVQGFPRPSITWQREGVPIAAGHRLALLSNGALKFSRVTLGDAGAYQCLAKNEAGVAVGRTKLVLQVPPVLSVPRVEYTAVLGQPVSLECVADGSLSLRFLGIRRGGLWLTALISTSLPMELWQLFLPRSDAGLYTCTAKNLAGRASHDMRLIIQVPPMIPPAQTDLSVIQGFQALLSCSAQGSPEPKVTWEKDGAIVPRLPGKFTVLRSGELIIERAKSGDAGVFTCVATNAAGSAKQDIRLSVNMRPAFKELPGDVTLNKGQSLALSCHAQGTPSPVISWTINNSPYTGATVDDAGRSSLIIENVTMSEAGTYVCIAENSVGSIRALSFVRIREPPVLKGEATCLRRSSRGLCYARLSFPRRPQPGPHWLRDDKPLLRSIRMQALHNGSLVIYSITAADEGEYQCVAESEAGTAERTISLKVQINGGYSNWEEWGPCSSTCGQGFQERIRLCNNPEPVKGGRSCSDPSIDSRKCQAGLCPGESPRRTRGSLIGMVNEREFGVSFLEANITDNEIEGSSSLQARLDNIPPSVGESLVAVLVSAFAPIYWTTVQQSGAARNGFSFTEGQFRQESQMEFETGEVLRLTHVARGVDSEGVLLIDIVINGFVPPSLTSSHLSLQEFDESYLQTGQGQLYSWSSQTHQRAGKPMVLRCNHTIIYEGQEERQGPLLQLLKVSGTNSVYNMFTLSLDFHITASLLTPDGFEDTCPKGFTLDTASYYEDECDLQSPCSHSCNNIMGGFSCSCPSGFTISTETNTCQDIDECSQGSHMCHYNQQCVNTVGTYRCQAKCGPGFKPSITGTSYVDECQESSLSPCQHQCLNTLGSFRCICHQGYQLSGHRCIDINECMRNVCPGNKECRNTEGGYQCFDSCPAGMTKSENGACMDVDECQDGSHMCRYTQICQNTVGGYGCVCPRGYRSQGVGMPCLDVDECQQTPNPCAFQCRNVPGSFRCQCPLGTVLLGDGRSCAGLERRQTFTNGTRVRARLRPQLVSSLGRPILSRTHGVSRITRQSYVDECLLRKPCQHECRNTIGSFQCMCPHDIDECVEQGIKCGHNQMCFNTRGGYQCLDTPCPASYQSGRSPGTCYRPCSLDCAAGGSTLILQYKLLTLPSGIPANHNVVRLSAFSESGVLQDRTSFTVLEQESVTGVMGRVFGIRDEAGRGIIFTLRALNGPGLVRLKVQATTISLQGGITYQSIFIIYISISTYPY</sequence>
<dbReference type="SMART" id="SM00179">
    <property type="entry name" value="EGF_CA"/>
    <property type="match status" value="8"/>
</dbReference>
<dbReference type="InterPro" id="IPR049883">
    <property type="entry name" value="NOTCH1_EGF-like"/>
</dbReference>
<feature type="domain" description="Ig-like" evidence="17">
    <location>
        <begin position="190"/>
        <end position="269"/>
    </location>
</feature>
<evidence type="ECO:0000256" key="3">
    <source>
        <dbReference type="ARBA" id="ARBA00022475"/>
    </source>
</evidence>
<evidence type="ECO:0000313" key="20">
    <source>
        <dbReference type="Proteomes" id="UP000518266"/>
    </source>
</evidence>
<keyword evidence="13" id="KW-0393">Immunoglobulin domain</keyword>
<dbReference type="InterPro" id="IPR007110">
    <property type="entry name" value="Ig-like_dom"/>
</dbReference>
<feature type="domain" description="Nidogen G2 beta-barrel" evidence="18">
    <location>
        <begin position="2485"/>
        <end position="2708"/>
    </location>
</feature>
<dbReference type="InterPro" id="IPR009030">
    <property type="entry name" value="Growth_fac_rcpt_cys_sf"/>
</dbReference>
<dbReference type="FunFam" id="2.60.40.10:FF:000285">
    <property type="entry name" value="Hemicentin 1"/>
    <property type="match status" value="2"/>
</dbReference>
<evidence type="ECO:0000256" key="9">
    <source>
        <dbReference type="ARBA" id="ARBA00022837"/>
    </source>
</evidence>
<dbReference type="InterPro" id="IPR006605">
    <property type="entry name" value="G2_nidogen/fibulin_G2F"/>
</dbReference>
<feature type="domain" description="Ig-like" evidence="17">
    <location>
        <begin position="2249"/>
        <end position="2330"/>
    </location>
</feature>
<feature type="domain" description="Ig-like" evidence="17">
    <location>
        <begin position="1070"/>
        <end position="1159"/>
    </location>
</feature>
<feature type="domain" description="Ig-like" evidence="17">
    <location>
        <begin position="366"/>
        <end position="453"/>
    </location>
</feature>
<dbReference type="SMART" id="SM00181">
    <property type="entry name" value="EGF"/>
    <property type="match status" value="8"/>
</dbReference>
<dbReference type="SUPFAM" id="SSF54511">
    <property type="entry name" value="GFP-like"/>
    <property type="match status" value="1"/>
</dbReference>
<dbReference type="InterPro" id="IPR013783">
    <property type="entry name" value="Ig-like_fold"/>
</dbReference>
<dbReference type="FunFam" id="2.60.40.10:FF:000130">
    <property type="entry name" value="Hemicentin 1"/>
    <property type="match status" value="6"/>
</dbReference>
<dbReference type="SUPFAM" id="SSF57196">
    <property type="entry name" value="EGF/Laminin"/>
    <property type="match status" value="1"/>
</dbReference>
<dbReference type="PROSITE" id="PS00010">
    <property type="entry name" value="ASX_HYDROXYL"/>
    <property type="match status" value="4"/>
</dbReference>
<feature type="domain" description="Ig-like" evidence="17">
    <location>
        <begin position="1785"/>
        <end position="1870"/>
    </location>
</feature>
<keyword evidence="7" id="KW-0732">Signal</keyword>
<dbReference type="PROSITE" id="PS50026">
    <property type="entry name" value="EGF_3"/>
    <property type="match status" value="4"/>
</dbReference>
<keyword evidence="3" id="KW-1003">Cell membrane</keyword>
<dbReference type="Proteomes" id="UP000518266">
    <property type="component" value="Unassembled WGS sequence"/>
</dbReference>
<dbReference type="OrthoDB" id="5985519at2759"/>
<feature type="domain" description="Ig-like" evidence="17">
    <location>
        <begin position="458"/>
        <end position="548"/>
    </location>
</feature>
<evidence type="ECO:0000259" key="16">
    <source>
        <dbReference type="PROSITE" id="PS50026"/>
    </source>
</evidence>
<evidence type="ECO:0000256" key="11">
    <source>
        <dbReference type="ARBA" id="ARBA00023157"/>
    </source>
</evidence>
<feature type="domain" description="EGF-like" evidence="16">
    <location>
        <begin position="2928"/>
        <end position="2968"/>
    </location>
</feature>
<comment type="subcellular location">
    <subcellularLocation>
        <location evidence="1">Cell membrane</location>
    </subcellularLocation>
    <subcellularLocation>
        <location evidence="2">Secreted</location>
        <location evidence="2">Extracellular space</location>
        <location evidence="2">Extracellular matrix</location>
    </subcellularLocation>
</comment>
<dbReference type="EMBL" id="JAAKFY010000010">
    <property type="protein sequence ID" value="KAF3851041.1"/>
    <property type="molecule type" value="Genomic_DNA"/>
</dbReference>
<dbReference type="Pfam" id="PF07679">
    <property type="entry name" value="I-set"/>
    <property type="match status" value="14"/>
</dbReference>
<dbReference type="SUPFAM" id="SSF57184">
    <property type="entry name" value="Growth factor receptor domain"/>
    <property type="match status" value="2"/>
</dbReference>